<feature type="binding site" evidence="8">
    <location>
        <position position="64"/>
    </location>
    <ligand>
        <name>GTP</name>
        <dbReference type="ChEBI" id="CHEBI:37565"/>
    </ligand>
</feature>
<comment type="subcellular location">
    <subcellularLocation>
        <location evidence="8">Cytoplasm</location>
    </subcellularLocation>
</comment>
<dbReference type="AlphaFoldDB" id="A0A6C0RJE6"/>
<evidence type="ECO:0000256" key="7">
    <source>
        <dbReference type="ARBA" id="ARBA00023150"/>
    </source>
</evidence>
<dbReference type="RefSeq" id="WP_163348714.1">
    <property type="nucleotide sequence ID" value="NZ_CP048409.1"/>
</dbReference>
<evidence type="ECO:0000313" key="11">
    <source>
        <dbReference type="Proteomes" id="UP000474630"/>
    </source>
</evidence>
<reference evidence="10 11" key="1">
    <citation type="submission" date="2020-02" db="EMBL/GenBank/DDBJ databases">
        <title>Genome sequencing for Draconibacterium sp. strain M1.</title>
        <authorList>
            <person name="Park S.-J."/>
        </authorList>
    </citation>
    <scope>NUCLEOTIDE SEQUENCE [LARGE SCALE GENOMIC DNA]</scope>
    <source>
        <strain evidence="10 11">M1</strain>
    </source>
</reference>
<gene>
    <name evidence="8" type="primary">mobA</name>
    <name evidence="10" type="ORF">G0Q07_19430</name>
</gene>
<proteinExistence type="inferred from homology"/>
<evidence type="ECO:0000256" key="6">
    <source>
        <dbReference type="ARBA" id="ARBA00023134"/>
    </source>
</evidence>
<evidence type="ECO:0000259" key="9">
    <source>
        <dbReference type="Pfam" id="PF12804"/>
    </source>
</evidence>
<feature type="domain" description="MobA-like NTP transferase" evidence="9">
    <location>
        <begin position="6"/>
        <end position="156"/>
    </location>
</feature>
<comment type="domain">
    <text evidence="8">The N-terminal domain determines nucleotide recognition and specific binding, while the C-terminal domain determines the specific binding to the target protein.</text>
</comment>
<feature type="binding site" evidence="8">
    <location>
        <position position="93"/>
    </location>
    <ligand>
        <name>GTP</name>
        <dbReference type="ChEBI" id="CHEBI:37565"/>
    </ligand>
</feature>
<evidence type="ECO:0000256" key="1">
    <source>
        <dbReference type="ARBA" id="ARBA00022490"/>
    </source>
</evidence>
<keyword evidence="6 8" id="KW-0342">GTP-binding</keyword>
<dbReference type="EMBL" id="CP048409">
    <property type="protein sequence ID" value="QIA09745.1"/>
    <property type="molecule type" value="Genomic_DNA"/>
</dbReference>
<comment type="cofactor">
    <cofactor evidence="8">
        <name>Mg(2+)</name>
        <dbReference type="ChEBI" id="CHEBI:18420"/>
    </cofactor>
</comment>
<comment type="caution">
    <text evidence="8">Lacks conserved residue(s) required for the propagation of feature annotation.</text>
</comment>
<dbReference type="GO" id="GO:0061603">
    <property type="term" value="F:molybdenum cofactor guanylyltransferase activity"/>
    <property type="evidence" value="ECO:0007669"/>
    <property type="project" value="UniProtKB-EC"/>
</dbReference>
<dbReference type="InterPro" id="IPR025877">
    <property type="entry name" value="MobA-like_NTP_Trfase"/>
</dbReference>
<evidence type="ECO:0000256" key="8">
    <source>
        <dbReference type="HAMAP-Rule" id="MF_00316"/>
    </source>
</evidence>
<evidence type="ECO:0000313" key="10">
    <source>
        <dbReference type="EMBL" id="QIA09745.1"/>
    </source>
</evidence>
<dbReference type="KEGG" id="drc:G0Q07_19430"/>
<dbReference type="Gene3D" id="3.90.550.10">
    <property type="entry name" value="Spore Coat Polysaccharide Biosynthesis Protein SpsA, Chain A"/>
    <property type="match status" value="1"/>
</dbReference>
<dbReference type="GO" id="GO:0046872">
    <property type="term" value="F:metal ion binding"/>
    <property type="evidence" value="ECO:0007669"/>
    <property type="project" value="UniProtKB-KW"/>
</dbReference>
<keyword evidence="2 8" id="KW-0808">Transferase</keyword>
<evidence type="ECO:0000256" key="5">
    <source>
        <dbReference type="ARBA" id="ARBA00022842"/>
    </source>
</evidence>
<dbReference type="GO" id="GO:0005737">
    <property type="term" value="C:cytoplasm"/>
    <property type="evidence" value="ECO:0007669"/>
    <property type="project" value="UniProtKB-SubCell"/>
</dbReference>
<keyword evidence="7 8" id="KW-0501">Molybdenum cofactor biosynthesis</keyword>
<dbReference type="SUPFAM" id="SSF53448">
    <property type="entry name" value="Nucleotide-diphospho-sugar transferases"/>
    <property type="match status" value="1"/>
</dbReference>
<keyword evidence="3 8" id="KW-0479">Metal-binding</keyword>
<dbReference type="Pfam" id="PF12804">
    <property type="entry name" value="NTP_transf_3"/>
    <property type="match status" value="1"/>
</dbReference>
<dbReference type="InterPro" id="IPR013482">
    <property type="entry name" value="Molybde_CF_guanTrfase"/>
</dbReference>
<keyword evidence="11" id="KW-1185">Reference proteome</keyword>
<dbReference type="InterPro" id="IPR029044">
    <property type="entry name" value="Nucleotide-diphossugar_trans"/>
</dbReference>
<comment type="catalytic activity">
    <reaction evidence="8">
        <text>Mo-molybdopterin + GTP + H(+) = Mo-molybdopterin guanine dinucleotide + diphosphate</text>
        <dbReference type="Rhea" id="RHEA:34243"/>
        <dbReference type="ChEBI" id="CHEBI:15378"/>
        <dbReference type="ChEBI" id="CHEBI:33019"/>
        <dbReference type="ChEBI" id="CHEBI:37565"/>
        <dbReference type="ChEBI" id="CHEBI:71302"/>
        <dbReference type="ChEBI" id="CHEBI:71310"/>
        <dbReference type="EC" id="2.7.7.77"/>
    </reaction>
</comment>
<organism evidence="10 11">
    <name type="scientific">Draconibacterium halophilum</name>
    <dbReference type="NCBI Taxonomy" id="2706887"/>
    <lineage>
        <taxon>Bacteria</taxon>
        <taxon>Pseudomonadati</taxon>
        <taxon>Bacteroidota</taxon>
        <taxon>Bacteroidia</taxon>
        <taxon>Marinilabiliales</taxon>
        <taxon>Prolixibacteraceae</taxon>
        <taxon>Draconibacterium</taxon>
    </lineage>
</organism>
<dbReference type="CDD" id="cd02503">
    <property type="entry name" value="MobA"/>
    <property type="match status" value="1"/>
</dbReference>
<evidence type="ECO:0000256" key="2">
    <source>
        <dbReference type="ARBA" id="ARBA00022679"/>
    </source>
</evidence>
<comment type="similarity">
    <text evidence="8">Belongs to the MobA family.</text>
</comment>
<keyword evidence="5 8" id="KW-0460">Magnesium</keyword>
<sequence length="188" mass="20840">MQITTIILAGGKSKRMGTDKALLELDGQTLLERAIELCKPISSELLISSNHQSHTTFGYPVIEDEIKNCGPMGGISSGLKQSKSDWNLVLSVDAAFVDSNFLKFLLANTGDFDAVIPFTEKGAEPLIALYNKSILPAMGNRLQSDDYRMQNLLKESKTNWLDAGELQVENKRLFTNLNRPEDLQSSKF</sequence>
<evidence type="ECO:0000256" key="4">
    <source>
        <dbReference type="ARBA" id="ARBA00022741"/>
    </source>
</evidence>
<evidence type="ECO:0000256" key="3">
    <source>
        <dbReference type="ARBA" id="ARBA00022723"/>
    </source>
</evidence>
<feature type="binding site" evidence="8">
    <location>
        <position position="20"/>
    </location>
    <ligand>
        <name>GTP</name>
        <dbReference type="ChEBI" id="CHEBI:37565"/>
    </ligand>
</feature>
<name>A0A6C0RJE6_9BACT</name>
<keyword evidence="10" id="KW-0548">Nucleotidyltransferase</keyword>
<dbReference type="GO" id="GO:0005525">
    <property type="term" value="F:GTP binding"/>
    <property type="evidence" value="ECO:0007669"/>
    <property type="project" value="UniProtKB-UniRule"/>
</dbReference>
<comment type="function">
    <text evidence="8">Transfers a GMP moiety from GTP to Mo-molybdopterin (Mo-MPT) cofactor (Moco or molybdenum cofactor) to form Mo-molybdopterin guanine dinucleotide (Mo-MGD) cofactor.</text>
</comment>
<accession>A0A6C0RJE6</accession>
<dbReference type="PANTHER" id="PTHR19136:SF81">
    <property type="entry name" value="MOLYBDENUM COFACTOR GUANYLYLTRANSFERASE"/>
    <property type="match status" value="1"/>
</dbReference>
<dbReference type="HAMAP" id="MF_00316">
    <property type="entry name" value="MobA"/>
    <property type="match status" value="1"/>
</dbReference>
<feature type="binding site" evidence="8">
    <location>
        <begin position="8"/>
        <end position="10"/>
    </location>
    <ligand>
        <name>GTP</name>
        <dbReference type="ChEBI" id="CHEBI:37565"/>
    </ligand>
</feature>
<keyword evidence="4 8" id="KW-0547">Nucleotide-binding</keyword>
<dbReference type="PANTHER" id="PTHR19136">
    <property type="entry name" value="MOLYBDENUM COFACTOR GUANYLYLTRANSFERASE"/>
    <property type="match status" value="1"/>
</dbReference>
<dbReference type="EC" id="2.7.7.77" evidence="8"/>
<dbReference type="Proteomes" id="UP000474630">
    <property type="component" value="Chromosome"/>
</dbReference>
<dbReference type="GO" id="GO:0006777">
    <property type="term" value="P:Mo-molybdopterin cofactor biosynthetic process"/>
    <property type="evidence" value="ECO:0007669"/>
    <property type="project" value="UniProtKB-KW"/>
</dbReference>
<feature type="binding site" evidence="8">
    <location>
        <position position="93"/>
    </location>
    <ligand>
        <name>Mg(2+)</name>
        <dbReference type="ChEBI" id="CHEBI:18420"/>
    </ligand>
</feature>
<protein>
    <recommendedName>
        <fullName evidence="8">Probable molybdenum cofactor guanylyltransferase</fullName>
        <shortName evidence="8">MoCo guanylyltransferase</shortName>
        <ecNumber evidence="8">2.7.7.77</ecNumber>
    </recommendedName>
    <alternativeName>
        <fullName evidence="8">GTP:molybdopterin guanylyltransferase</fullName>
    </alternativeName>
    <alternativeName>
        <fullName evidence="8">Mo-MPT guanylyltransferase</fullName>
    </alternativeName>
    <alternativeName>
        <fullName evidence="8">Molybdopterin guanylyltransferase</fullName>
    </alternativeName>
    <alternativeName>
        <fullName evidence="8">Molybdopterin-guanine dinucleotide synthase</fullName>
        <shortName evidence="8">MGD synthase</shortName>
    </alternativeName>
</protein>
<keyword evidence="1 8" id="KW-0963">Cytoplasm</keyword>